<dbReference type="RefSeq" id="WP_229581422.1">
    <property type="nucleotide sequence ID" value="NZ_BMXF01000007.1"/>
</dbReference>
<comment type="catalytic activity">
    <reaction evidence="6">
        <text>Na(+)(in) + 2 H(+)(out) = Na(+)(out) + 2 H(+)(in)</text>
        <dbReference type="Rhea" id="RHEA:29251"/>
        <dbReference type="ChEBI" id="CHEBI:15378"/>
        <dbReference type="ChEBI" id="CHEBI:29101"/>
    </reaction>
</comment>
<keyword evidence="4 6" id="KW-1133">Transmembrane helix</keyword>
<dbReference type="GO" id="GO:0005886">
    <property type="term" value="C:plasma membrane"/>
    <property type="evidence" value="ECO:0007669"/>
    <property type="project" value="UniProtKB-SubCell"/>
</dbReference>
<keyword evidence="6" id="KW-0813">Transport</keyword>
<feature type="transmembrane region" description="Helical" evidence="6">
    <location>
        <begin position="186"/>
        <end position="214"/>
    </location>
</feature>
<proteinExistence type="inferred from homology"/>
<dbReference type="PANTHER" id="PTHR30341">
    <property type="entry name" value="SODIUM ION/PROTON ANTIPORTER NHAA-RELATED"/>
    <property type="match status" value="1"/>
</dbReference>
<feature type="transmembrane region" description="Helical" evidence="6">
    <location>
        <begin position="160"/>
        <end position="179"/>
    </location>
</feature>
<name>A0A8J3DBV7_9BACT</name>
<keyword evidence="6" id="KW-0915">Sodium</keyword>
<evidence type="ECO:0000256" key="2">
    <source>
        <dbReference type="ARBA" id="ARBA00022475"/>
    </source>
</evidence>
<dbReference type="PANTHER" id="PTHR30341:SF0">
    <property type="entry name" value="NA(+)_H(+) ANTIPORTER NHAA"/>
    <property type="match status" value="1"/>
</dbReference>
<evidence type="ECO:0000313" key="7">
    <source>
        <dbReference type="EMBL" id="GHB86862.1"/>
    </source>
</evidence>
<dbReference type="GO" id="GO:0006885">
    <property type="term" value="P:regulation of pH"/>
    <property type="evidence" value="ECO:0007669"/>
    <property type="project" value="UniProtKB-UniRule"/>
</dbReference>
<dbReference type="NCBIfam" id="TIGR00773">
    <property type="entry name" value="NhaA"/>
    <property type="match status" value="1"/>
</dbReference>
<reference evidence="7 8" key="1">
    <citation type="journal article" date="2014" name="Int. J. Syst. Evol. Microbiol.">
        <title>Complete genome sequence of Corynebacterium casei LMG S-19264T (=DSM 44701T), isolated from a smear-ripened cheese.</title>
        <authorList>
            <consortium name="US DOE Joint Genome Institute (JGI-PGF)"/>
            <person name="Walter F."/>
            <person name="Albersmeier A."/>
            <person name="Kalinowski J."/>
            <person name="Ruckert C."/>
        </authorList>
    </citation>
    <scope>NUCLEOTIDE SEQUENCE [LARGE SCALE GENOMIC DNA]</scope>
    <source>
        <strain evidence="7 8">KCTC 12866</strain>
    </source>
</reference>
<accession>A0A8J3DBV7</accession>
<feature type="transmembrane region" description="Helical" evidence="6">
    <location>
        <begin position="105"/>
        <end position="124"/>
    </location>
</feature>
<comment type="function">
    <text evidence="6">Na(+)/H(+) antiporter that extrudes sodium in exchange for external protons.</text>
</comment>
<keyword evidence="3 6" id="KW-0812">Transmembrane</keyword>
<keyword evidence="5 6" id="KW-0472">Membrane</keyword>
<keyword evidence="8" id="KW-1185">Reference proteome</keyword>
<feature type="transmembrane region" description="Helical" evidence="6">
    <location>
        <begin position="261"/>
        <end position="282"/>
    </location>
</feature>
<keyword evidence="6" id="KW-0739">Sodium transport</keyword>
<evidence type="ECO:0000256" key="1">
    <source>
        <dbReference type="ARBA" id="ARBA00004429"/>
    </source>
</evidence>
<feature type="transmembrane region" description="Helical" evidence="6">
    <location>
        <begin position="71"/>
        <end position="93"/>
    </location>
</feature>
<dbReference type="Pfam" id="PF06965">
    <property type="entry name" value="Na_H_antiport_1"/>
    <property type="match status" value="1"/>
</dbReference>
<dbReference type="InterPro" id="IPR023171">
    <property type="entry name" value="Na/H_antiporter_dom_sf"/>
</dbReference>
<feature type="transmembrane region" description="Helical" evidence="6">
    <location>
        <begin position="334"/>
        <end position="352"/>
    </location>
</feature>
<dbReference type="AlphaFoldDB" id="A0A8J3DBV7"/>
<comment type="similarity">
    <text evidence="6">Belongs to the NhaA Na(+)/H(+) (TC 2.A.33) antiporter family.</text>
</comment>
<sequence length="368" mass="39356">MLLLVATAIALIWANSSQGTEFLAFWNQKVGIPPLDKTISHWVNDGLMAVFFFFVGLEIKREILAGELADWRQAVLPVAAALGGAIVPAAIYLTFNIDTIAADGWAIPTATDIAFSLGMLSLLGKRVPFAVKVLLTAIAVIDDLIAVIVIALFYTHEIHIDMLLGAAAALPVLVALNYFKVLRFVFYLIPGLLLWFFVLKSGVHATIAGVLLAMTIPLSQLGKIEHALYKPVNYLIMPIFALANTGIILAGDVYGLLTLPLSLGIVAGLFLGKPLGIVLFSWGVVKSGGAKLPLGLKWRHIIGLGFTAGIGFTMSIFIAGLSFSDAAQQSSAKLAIMFGTVLSGIVGLLWLVKVENTLTSEIKDSFRP</sequence>
<keyword evidence="2 6" id="KW-1003">Cell membrane</keyword>
<dbReference type="GO" id="GO:0015385">
    <property type="term" value="F:sodium:proton antiporter activity"/>
    <property type="evidence" value="ECO:0007669"/>
    <property type="project" value="UniProtKB-UniRule"/>
</dbReference>
<dbReference type="EMBL" id="BMXF01000007">
    <property type="protein sequence ID" value="GHB86862.1"/>
    <property type="molecule type" value="Genomic_DNA"/>
</dbReference>
<feature type="transmembrane region" description="Helical" evidence="6">
    <location>
        <begin position="234"/>
        <end position="254"/>
    </location>
</feature>
<dbReference type="Proteomes" id="UP000598271">
    <property type="component" value="Unassembled WGS sequence"/>
</dbReference>
<dbReference type="InterPro" id="IPR004670">
    <property type="entry name" value="NhaA"/>
</dbReference>
<evidence type="ECO:0000256" key="3">
    <source>
        <dbReference type="ARBA" id="ARBA00022692"/>
    </source>
</evidence>
<keyword evidence="6" id="KW-0406">Ion transport</keyword>
<evidence type="ECO:0000256" key="6">
    <source>
        <dbReference type="HAMAP-Rule" id="MF_01844"/>
    </source>
</evidence>
<evidence type="ECO:0000256" key="4">
    <source>
        <dbReference type="ARBA" id="ARBA00022989"/>
    </source>
</evidence>
<protein>
    <recommendedName>
        <fullName evidence="6">Na(+)/H(+) antiporter NhaA</fullName>
    </recommendedName>
    <alternativeName>
        <fullName evidence="6">Sodium/proton antiporter NhaA</fullName>
    </alternativeName>
</protein>
<feature type="transmembrane region" description="Helical" evidence="6">
    <location>
        <begin position="39"/>
        <end position="59"/>
    </location>
</feature>
<evidence type="ECO:0000313" key="8">
    <source>
        <dbReference type="Proteomes" id="UP000598271"/>
    </source>
</evidence>
<feature type="transmembrane region" description="Helical" evidence="6">
    <location>
        <begin position="133"/>
        <end position="154"/>
    </location>
</feature>
<evidence type="ECO:0000256" key="5">
    <source>
        <dbReference type="ARBA" id="ARBA00023136"/>
    </source>
</evidence>
<dbReference type="Gene3D" id="1.20.1530.10">
    <property type="entry name" value="Na+/H+ antiporter like domain"/>
    <property type="match status" value="1"/>
</dbReference>
<feature type="transmembrane region" description="Helical" evidence="6">
    <location>
        <begin position="302"/>
        <end position="322"/>
    </location>
</feature>
<keyword evidence="6" id="KW-0050">Antiport</keyword>
<gene>
    <name evidence="6 7" type="primary">nhaA</name>
    <name evidence="7" type="ORF">GCM10007390_48270</name>
</gene>
<organism evidence="7 8">
    <name type="scientific">Persicitalea jodogahamensis</name>
    <dbReference type="NCBI Taxonomy" id="402147"/>
    <lineage>
        <taxon>Bacteria</taxon>
        <taxon>Pseudomonadati</taxon>
        <taxon>Bacteroidota</taxon>
        <taxon>Cytophagia</taxon>
        <taxon>Cytophagales</taxon>
        <taxon>Spirosomataceae</taxon>
        <taxon>Persicitalea</taxon>
    </lineage>
</organism>
<comment type="caution">
    <text evidence="7">The sequence shown here is derived from an EMBL/GenBank/DDBJ whole genome shotgun (WGS) entry which is preliminary data.</text>
</comment>
<comment type="subcellular location">
    <subcellularLocation>
        <location evidence="1">Cell inner membrane</location>
        <topology evidence="1">Multi-pass membrane protein</topology>
    </subcellularLocation>
    <subcellularLocation>
        <location evidence="6">Cell membrane</location>
        <topology evidence="6">Multi-pass membrane protein</topology>
    </subcellularLocation>
</comment>
<dbReference type="HAMAP" id="MF_01844">
    <property type="entry name" value="NhaA"/>
    <property type="match status" value="1"/>
</dbReference>